<dbReference type="OrthoDB" id="2158884at2759"/>
<dbReference type="InterPro" id="IPR008271">
    <property type="entry name" value="Ser/Thr_kinase_AS"/>
</dbReference>
<evidence type="ECO:0000256" key="6">
    <source>
        <dbReference type="ARBA" id="ARBA00022840"/>
    </source>
</evidence>
<proteinExistence type="predicted"/>
<dbReference type="SUPFAM" id="SSF56112">
    <property type="entry name" value="Protein kinase-like (PK-like)"/>
    <property type="match status" value="1"/>
</dbReference>
<evidence type="ECO:0000256" key="2">
    <source>
        <dbReference type="ARBA" id="ARBA00022527"/>
    </source>
</evidence>
<organism evidence="11 12">
    <name type="scientific">Synchytrium endobioticum</name>
    <dbReference type="NCBI Taxonomy" id="286115"/>
    <lineage>
        <taxon>Eukaryota</taxon>
        <taxon>Fungi</taxon>
        <taxon>Fungi incertae sedis</taxon>
        <taxon>Chytridiomycota</taxon>
        <taxon>Chytridiomycota incertae sedis</taxon>
        <taxon>Chytridiomycetes</taxon>
        <taxon>Synchytriales</taxon>
        <taxon>Synchytriaceae</taxon>
        <taxon>Synchytrium</taxon>
    </lineage>
</organism>
<feature type="binding site" evidence="8">
    <location>
        <position position="29"/>
    </location>
    <ligand>
        <name>ATP</name>
        <dbReference type="ChEBI" id="CHEBI:30616"/>
    </ligand>
</feature>
<evidence type="ECO:0000259" key="10">
    <source>
        <dbReference type="PROSITE" id="PS50011"/>
    </source>
</evidence>
<evidence type="ECO:0000256" key="9">
    <source>
        <dbReference type="SAM" id="MobiDB-lite"/>
    </source>
</evidence>
<feature type="region of interest" description="Disordered" evidence="9">
    <location>
        <begin position="375"/>
        <end position="459"/>
    </location>
</feature>
<keyword evidence="4 8" id="KW-0547">Nucleotide-binding</keyword>
<dbReference type="SMART" id="SM00220">
    <property type="entry name" value="S_TKc"/>
    <property type="match status" value="1"/>
</dbReference>
<dbReference type="CDD" id="cd07830">
    <property type="entry name" value="STKc_MAK_like"/>
    <property type="match status" value="1"/>
</dbReference>
<dbReference type="Pfam" id="PF00069">
    <property type="entry name" value="Pkinase"/>
    <property type="match status" value="1"/>
</dbReference>
<comment type="caution">
    <text evidence="11">The sequence shown here is derived from an EMBL/GenBank/DDBJ whole genome shotgun (WGS) entry which is preliminary data.</text>
</comment>
<name>A0A507DI25_9FUNG</name>
<dbReference type="InterPro" id="IPR011009">
    <property type="entry name" value="Kinase-like_dom_sf"/>
</dbReference>
<feature type="compositionally biased region" description="Polar residues" evidence="9">
    <location>
        <begin position="627"/>
        <end position="638"/>
    </location>
</feature>
<dbReference type="PROSITE" id="PS50011">
    <property type="entry name" value="PROTEIN_KINASE_DOM"/>
    <property type="match status" value="1"/>
</dbReference>
<dbReference type="InterPro" id="IPR017441">
    <property type="entry name" value="Protein_kinase_ATP_BS"/>
</dbReference>
<evidence type="ECO:0000256" key="3">
    <source>
        <dbReference type="ARBA" id="ARBA00022679"/>
    </source>
</evidence>
<dbReference type="PANTHER" id="PTHR24055">
    <property type="entry name" value="MITOGEN-ACTIVATED PROTEIN KINASE"/>
    <property type="match status" value="1"/>
</dbReference>
<accession>A0A507DI25</accession>
<dbReference type="GO" id="GO:0004674">
    <property type="term" value="F:protein serine/threonine kinase activity"/>
    <property type="evidence" value="ECO:0007669"/>
    <property type="project" value="UniProtKB-KW"/>
</dbReference>
<dbReference type="EMBL" id="QEAM01000006">
    <property type="protein sequence ID" value="TPX51244.1"/>
    <property type="molecule type" value="Genomic_DNA"/>
</dbReference>
<dbReference type="InterPro" id="IPR050117">
    <property type="entry name" value="MAPK"/>
</dbReference>
<dbReference type="GO" id="GO:0005524">
    <property type="term" value="F:ATP binding"/>
    <property type="evidence" value="ECO:0007669"/>
    <property type="project" value="UniProtKB-UniRule"/>
</dbReference>
<keyword evidence="2" id="KW-0723">Serine/threonine-protein kinase</keyword>
<feature type="compositionally biased region" description="Low complexity" evidence="9">
    <location>
        <begin position="616"/>
        <end position="626"/>
    </location>
</feature>
<protein>
    <recommendedName>
        <fullName evidence="10">Protein kinase domain-containing protein</fullName>
    </recommendedName>
</protein>
<dbReference type="Gene3D" id="3.30.200.20">
    <property type="entry name" value="Phosphorylase Kinase, domain 1"/>
    <property type="match status" value="1"/>
</dbReference>
<evidence type="ECO:0000313" key="12">
    <source>
        <dbReference type="Proteomes" id="UP000320475"/>
    </source>
</evidence>
<comment type="subcellular location">
    <subcellularLocation>
        <location evidence="1">Nucleus</location>
    </subcellularLocation>
</comment>
<feature type="region of interest" description="Disordered" evidence="9">
    <location>
        <begin position="574"/>
        <end position="638"/>
    </location>
</feature>
<dbReference type="AlphaFoldDB" id="A0A507DI25"/>
<evidence type="ECO:0000256" key="1">
    <source>
        <dbReference type="ARBA" id="ARBA00004123"/>
    </source>
</evidence>
<keyword evidence="6 8" id="KW-0067">ATP-binding</keyword>
<dbReference type="InterPro" id="IPR000719">
    <property type="entry name" value="Prot_kinase_dom"/>
</dbReference>
<dbReference type="Gene3D" id="1.10.510.10">
    <property type="entry name" value="Transferase(Phosphotransferase) domain 1"/>
    <property type="match status" value="2"/>
</dbReference>
<keyword evidence="5" id="KW-0418">Kinase</keyword>
<feature type="region of interest" description="Disordered" evidence="9">
    <location>
        <begin position="341"/>
        <end position="362"/>
    </location>
</feature>
<dbReference type="GO" id="GO:0005634">
    <property type="term" value="C:nucleus"/>
    <property type="evidence" value="ECO:0007669"/>
    <property type="project" value="UniProtKB-SubCell"/>
</dbReference>
<dbReference type="PROSITE" id="PS00107">
    <property type="entry name" value="PROTEIN_KINASE_ATP"/>
    <property type="match status" value="1"/>
</dbReference>
<evidence type="ECO:0000256" key="8">
    <source>
        <dbReference type="PROSITE-ProRule" id="PRU10141"/>
    </source>
</evidence>
<dbReference type="PROSITE" id="PS00108">
    <property type="entry name" value="PROTEIN_KINASE_ST"/>
    <property type="match status" value="1"/>
</dbReference>
<feature type="domain" description="Protein kinase" evidence="10">
    <location>
        <begin position="1"/>
        <end position="328"/>
    </location>
</feature>
<evidence type="ECO:0000256" key="7">
    <source>
        <dbReference type="ARBA" id="ARBA00023242"/>
    </source>
</evidence>
<gene>
    <name evidence="11" type="ORF">SeLEV6574_g00378</name>
</gene>
<dbReference type="FunFam" id="1.10.510.10:FF:000624">
    <property type="entry name" value="Mitogen-activated protein kinase"/>
    <property type="match status" value="1"/>
</dbReference>
<dbReference type="VEuPathDB" id="FungiDB:SeMB42_g03525"/>
<feature type="compositionally biased region" description="Polar residues" evidence="9">
    <location>
        <begin position="581"/>
        <end position="591"/>
    </location>
</feature>
<dbReference type="Proteomes" id="UP000320475">
    <property type="component" value="Unassembled WGS sequence"/>
</dbReference>
<reference evidence="11 12" key="1">
    <citation type="journal article" date="2019" name="Sci. Rep.">
        <title>Comparative genomics of chytrid fungi reveal insights into the obligate biotrophic and pathogenic lifestyle of Synchytrium endobioticum.</title>
        <authorList>
            <person name="van de Vossenberg B.T.L.H."/>
            <person name="Warris S."/>
            <person name="Nguyen H.D.T."/>
            <person name="van Gent-Pelzer M.P.E."/>
            <person name="Joly D.L."/>
            <person name="van de Geest H.C."/>
            <person name="Bonants P.J.M."/>
            <person name="Smith D.S."/>
            <person name="Levesque C.A."/>
            <person name="van der Lee T.A.J."/>
        </authorList>
    </citation>
    <scope>NUCLEOTIDE SEQUENCE [LARGE SCALE GENOMIC DNA]</scope>
    <source>
        <strain evidence="11 12">LEV6574</strain>
    </source>
</reference>
<keyword evidence="3" id="KW-0808">Transferase</keyword>
<sequence length="748" mass="82748">MVRELGDGSFGSVLLAINKDTNEKVAIKKMKQKYATWDECLELRELKSLKQLRNYPNIINLLEVFRDEQKYLHFVFEYMDSNLYQWLKARNGKLLSDMEAKRIAFQILMGMEHIHKNGYFHRDMKPENLLMKGDGVKIADFGLAREVRSRPPYTEYVSTRWYRAPEVLLRSTAYSSPIDIWAIGTIIAEVCTLKPLLPGNSEMDQIFKMCSLLGPPKAEDDPAVSVSTTDYLRLASPNKSATASNGVGGLIGFTSPVRREAIVGGGPWPEGIKLAASMAFKFPKTLPVPLANICPNMSTNALHLVASMLQYDPHRRPTAYQSLQSNWLSDLYQESVTLNVGGTERNKPTLNSNSSPEHLPRGNRRVAVDAAKPLDTQPVKPPAAEPSLPSVFQTSSPIRKTSAGTKRHGSATNIIKPTSRKSSPRHQVYPTVITRRKSGELSSDWDESSSHKKRGSRHGNLDIDAITTLQKQQTFGNAALPGISSSILQLQRRSPSPEYDIDKLIDDIDDAVGTSSSNDRPGKVSLLKQPYTVQNPYLPNAAQSQQYDFRNNSIIPPISQLITSPNLRSIGGSHTAYGLSNHGNRTLNTKKSVPGIHGSQSLGSSFNNLDDHHNDSNTSSHHNQNSGPYQHQNQHMSPQASILRKGTYPAVGLSLTVKGLREQPHSSKYTSSPPHNVTHLKNMSGAGLLSHVNYYRTSPSPAYHQTSRKPTFDPLLAAASMSTRGNNVYIEATSFARSLTQPARVGRR</sequence>
<evidence type="ECO:0000313" key="11">
    <source>
        <dbReference type="EMBL" id="TPX51244.1"/>
    </source>
</evidence>
<feature type="compositionally biased region" description="Polar residues" evidence="9">
    <location>
        <begin position="390"/>
        <end position="416"/>
    </location>
</feature>
<keyword evidence="7" id="KW-0539">Nucleus</keyword>
<evidence type="ECO:0000256" key="4">
    <source>
        <dbReference type="ARBA" id="ARBA00022741"/>
    </source>
</evidence>
<evidence type="ECO:0000256" key="5">
    <source>
        <dbReference type="ARBA" id="ARBA00022777"/>
    </source>
</evidence>